<dbReference type="OrthoDB" id="1632915at2"/>
<feature type="compositionally biased region" description="Pro residues" evidence="1">
    <location>
        <begin position="718"/>
        <end position="734"/>
    </location>
</feature>
<evidence type="ECO:0008006" key="4">
    <source>
        <dbReference type="Google" id="ProtNLM"/>
    </source>
</evidence>
<dbReference type="RefSeq" id="WP_140452692.1">
    <property type="nucleotide sequence ID" value="NZ_VFRP01000002.1"/>
</dbReference>
<keyword evidence="3" id="KW-1185">Reference proteome</keyword>
<protein>
    <recommendedName>
        <fullName evidence="4">Portal protein</fullName>
    </recommendedName>
</protein>
<feature type="compositionally biased region" description="Low complexity" evidence="1">
    <location>
        <begin position="685"/>
        <end position="699"/>
    </location>
</feature>
<name>A0A501X0D3_9RHOB</name>
<feature type="region of interest" description="Disordered" evidence="1">
    <location>
        <begin position="1"/>
        <end position="30"/>
    </location>
</feature>
<proteinExistence type="predicted"/>
<feature type="region of interest" description="Disordered" evidence="1">
    <location>
        <begin position="617"/>
        <end position="734"/>
    </location>
</feature>
<dbReference type="AlphaFoldDB" id="A0A501X0D3"/>
<feature type="compositionally biased region" description="Basic and acidic residues" evidence="1">
    <location>
        <begin position="659"/>
        <end position="684"/>
    </location>
</feature>
<feature type="compositionally biased region" description="Pro residues" evidence="1">
    <location>
        <begin position="700"/>
        <end position="711"/>
    </location>
</feature>
<gene>
    <name evidence="2" type="ORF">FJM51_03335</name>
</gene>
<dbReference type="EMBL" id="VFRP01000002">
    <property type="protein sequence ID" value="TPE53071.1"/>
    <property type="molecule type" value="Genomic_DNA"/>
</dbReference>
<accession>A0A501X0D3</accession>
<comment type="caution">
    <text evidence="2">The sequence shown here is derived from an EMBL/GenBank/DDBJ whole genome shotgun (WGS) entry which is preliminary data.</text>
</comment>
<feature type="compositionally biased region" description="Low complexity" evidence="1">
    <location>
        <begin position="643"/>
        <end position="657"/>
    </location>
</feature>
<reference evidence="2 3" key="1">
    <citation type="submission" date="2019-06" db="EMBL/GenBank/DDBJ databases">
        <title>A novel bacterium of genus Amaricoccus, isolated from marine sediment.</title>
        <authorList>
            <person name="Huang H."/>
            <person name="Mo K."/>
            <person name="Hu Y."/>
        </authorList>
    </citation>
    <scope>NUCLEOTIDE SEQUENCE [LARGE SCALE GENOMIC DNA]</scope>
    <source>
        <strain evidence="2 3">HB172011</strain>
    </source>
</reference>
<dbReference type="Proteomes" id="UP000319255">
    <property type="component" value="Unassembled WGS sequence"/>
</dbReference>
<dbReference type="Pfam" id="PF16510">
    <property type="entry name" value="P22_portal"/>
    <property type="match status" value="1"/>
</dbReference>
<sequence length="734" mass="80807">MREPSMEQGYERPDHKDALSMRGKPLPDEKRDEAELLQLIRERSVEAQGLWDVNFDLAEDDVDFVEGLNQWPDGAPENNVRLTLSTMHTLVEQVVGENRQSRPAIAVKPTDLAGSGAKLKATTDSGREVEMSQAEAYEGIVRAIEANSGAEAHYDRAFNHAVDGGFGWLRVYTRYANGKDFDQELVIASVRNRWSVLTGPFEELDGSDMPYALVAEDMPRREFERRYPDAAPGDLFAGLPEDQRLFWAKDGRVRVAEYMERVAVEQELLLLTDGRLFYRDELKDLLAPDGALIGAPPTQEGPVRVDRARKIVTWKVLWRKVTGHTILEGGVKGLELPFCSIPIVPVLGRARDRRNGETIYSSLIRFAKDPQRMKNYWHSKATERMGRASNAPWVGPAEAFEGYEHEWQEANSGQRAFLRYNGAQIPTRDHGPAIPTAEIQMAAIMTDNVKSATGIYDSSIGAASNETSGRAINSRKVQSSTTNFTYPDNLGRAIRRVGLLLVDAIPRIYDTERVLRLLGEDGKGVWLAVNQQIAGPDGLPAVSQALGKGEFDVSVKAGPNFATQREAAADGMMQISQTAPDLLPVIGDKMVENMDWPQASQIAARMRRMMDPKLLSPEERAEIEQEAKAGQQPGPDGQPQPSPEQQQAAMAEQAMQMRARVEQAKAEAEMEKAEADKLEARAKAAEAMAKLAALGFAPGAPAPMPPAPIEQPPEMGAPQPPRPPAGPMMAPPAQ</sequence>
<organism evidence="2 3">
    <name type="scientific">Amaricoccus solimangrovi</name>
    <dbReference type="NCBI Taxonomy" id="2589815"/>
    <lineage>
        <taxon>Bacteria</taxon>
        <taxon>Pseudomonadati</taxon>
        <taxon>Pseudomonadota</taxon>
        <taxon>Alphaproteobacteria</taxon>
        <taxon>Rhodobacterales</taxon>
        <taxon>Paracoccaceae</taxon>
        <taxon>Amaricoccus</taxon>
    </lineage>
</organism>
<dbReference type="InterPro" id="IPR032427">
    <property type="entry name" value="P22_portal"/>
</dbReference>
<feature type="compositionally biased region" description="Basic and acidic residues" evidence="1">
    <location>
        <begin position="617"/>
        <end position="627"/>
    </location>
</feature>
<evidence type="ECO:0000256" key="1">
    <source>
        <dbReference type="SAM" id="MobiDB-lite"/>
    </source>
</evidence>
<evidence type="ECO:0000313" key="3">
    <source>
        <dbReference type="Proteomes" id="UP000319255"/>
    </source>
</evidence>
<evidence type="ECO:0000313" key="2">
    <source>
        <dbReference type="EMBL" id="TPE53071.1"/>
    </source>
</evidence>